<dbReference type="AlphaFoldDB" id="A0A848KZI9"/>
<accession>A0A848KZI9</accession>
<dbReference type="EMBL" id="JABBNB010000027">
    <property type="protein sequence ID" value="NMO03819.1"/>
    <property type="molecule type" value="Genomic_DNA"/>
</dbReference>
<dbReference type="PRINTS" id="PR00080">
    <property type="entry name" value="SDRFAMILY"/>
</dbReference>
<dbReference type="CDD" id="cd05233">
    <property type="entry name" value="SDR_c"/>
    <property type="match status" value="1"/>
</dbReference>
<dbReference type="Pfam" id="PF00106">
    <property type="entry name" value="adh_short"/>
    <property type="match status" value="1"/>
</dbReference>
<keyword evidence="5" id="KW-1185">Reference proteome</keyword>
<comment type="caution">
    <text evidence="4">The sequence shown here is derived from an EMBL/GenBank/DDBJ whole genome shotgun (WGS) entry which is preliminary data.</text>
</comment>
<name>A0A848KZI9_9ACTN</name>
<protein>
    <submittedName>
        <fullName evidence="4">SDR family oxidoreductase</fullName>
    </submittedName>
</protein>
<comment type="similarity">
    <text evidence="1 3">Belongs to the short-chain dehydrogenases/reductases (SDR) family.</text>
</comment>
<evidence type="ECO:0000313" key="5">
    <source>
        <dbReference type="Proteomes" id="UP000550729"/>
    </source>
</evidence>
<sequence length="273" mass="29104">MSRNSGKSILITGGGSGIGAAIARMASASDMRVLIADINEHAAQQVANDIGSSATAINLDIRDSEQWNEVLDKAWELFGGLDILVNNAAIARPGYVRSLQVENHHETIDVNAMGPIRGMTATLPRFREQGSGHFVTICSMTGFLPFPGLASYAAAKHALRAFHHGLAMEERHSGLDFSIIHPTSTETPMLELEATSDEVPMAFLVESVTADHVAEVVLEAVRLKSLEVFMPPSAADTVRSVGTNADQLMAMAEEAEKAGAANLAARRARESEA</sequence>
<dbReference type="Proteomes" id="UP000550729">
    <property type="component" value="Unassembled WGS sequence"/>
</dbReference>
<dbReference type="GO" id="GO:0016491">
    <property type="term" value="F:oxidoreductase activity"/>
    <property type="evidence" value="ECO:0007669"/>
    <property type="project" value="UniProtKB-KW"/>
</dbReference>
<dbReference type="PROSITE" id="PS00061">
    <property type="entry name" value="ADH_SHORT"/>
    <property type="match status" value="1"/>
</dbReference>
<evidence type="ECO:0000256" key="1">
    <source>
        <dbReference type="ARBA" id="ARBA00006484"/>
    </source>
</evidence>
<dbReference type="PANTHER" id="PTHR44196">
    <property type="entry name" value="DEHYDROGENASE/REDUCTASE SDR FAMILY MEMBER 7B"/>
    <property type="match status" value="1"/>
</dbReference>
<dbReference type="PANTHER" id="PTHR44196:SF1">
    <property type="entry name" value="DEHYDROGENASE_REDUCTASE SDR FAMILY MEMBER 7B"/>
    <property type="match status" value="1"/>
</dbReference>
<evidence type="ECO:0000256" key="2">
    <source>
        <dbReference type="ARBA" id="ARBA00023002"/>
    </source>
</evidence>
<evidence type="ECO:0000256" key="3">
    <source>
        <dbReference type="RuleBase" id="RU000363"/>
    </source>
</evidence>
<proteinExistence type="inferred from homology"/>
<dbReference type="RefSeq" id="WP_170196328.1">
    <property type="nucleotide sequence ID" value="NZ_JABBNB010000027.1"/>
</dbReference>
<dbReference type="GO" id="GO:0016020">
    <property type="term" value="C:membrane"/>
    <property type="evidence" value="ECO:0007669"/>
    <property type="project" value="TreeGrafter"/>
</dbReference>
<keyword evidence="2" id="KW-0560">Oxidoreductase</keyword>
<dbReference type="InterPro" id="IPR002347">
    <property type="entry name" value="SDR_fam"/>
</dbReference>
<organism evidence="4 5">
    <name type="scientific">Gordonia asplenii</name>
    <dbReference type="NCBI Taxonomy" id="2725283"/>
    <lineage>
        <taxon>Bacteria</taxon>
        <taxon>Bacillati</taxon>
        <taxon>Actinomycetota</taxon>
        <taxon>Actinomycetes</taxon>
        <taxon>Mycobacteriales</taxon>
        <taxon>Gordoniaceae</taxon>
        <taxon>Gordonia</taxon>
    </lineage>
</organism>
<reference evidence="4 5" key="1">
    <citation type="submission" date="2020-04" db="EMBL/GenBank/DDBJ databases">
        <title>Gordonia sp. nov. TBRC 11910.</title>
        <authorList>
            <person name="Suriyachadkun C."/>
        </authorList>
    </citation>
    <scope>NUCLEOTIDE SEQUENCE [LARGE SCALE GENOMIC DNA]</scope>
    <source>
        <strain evidence="4 5">TBRC 11910</strain>
    </source>
</reference>
<dbReference type="SUPFAM" id="SSF51735">
    <property type="entry name" value="NAD(P)-binding Rossmann-fold domains"/>
    <property type="match status" value="1"/>
</dbReference>
<evidence type="ECO:0000313" key="4">
    <source>
        <dbReference type="EMBL" id="NMO03819.1"/>
    </source>
</evidence>
<dbReference type="InterPro" id="IPR020904">
    <property type="entry name" value="Sc_DH/Rdtase_CS"/>
</dbReference>
<gene>
    <name evidence="4" type="ORF">HH308_21620</name>
</gene>
<dbReference type="PRINTS" id="PR00081">
    <property type="entry name" value="GDHRDH"/>
</dbReference>
<dbReference type="InterPro" id="IPR036291">
    <property type="entry name" value="NAD(P)-bd_dom_sf"/>
</dbReference>
<dbReference type="Gene3D" id="3.40.50.720">
    <property type="entry name" value="NAD(P)-binding Rossmann-like Domain"/>
    <property type="match status" value="1"/>
</dbReference>